<evidence type="ECO:0000313" key="3">
    <source>
        <dbReference type="EMBL" id="OWR01176.1"/>
    </source>
</evidence>
<dbReference type="NCBIfam" id="TIGR00976">
    <property type="entry name" value="CocE_NonD"/>
    <property type="match status" value="1"/>
</dbReference>
<dbReference type="InterPro" id="IPR050585">
    <property type="entry name" value="Xaa-Pro_dipeptidyl-ppase/CocE"/>
</dbReference>
<dbReference type="InterPro" id="IPR013736">
    <property type="entry name" value="Xaa-Pro_dipept_C"/>
</dbReference>
<protein>
    <submittedName>
        <fullName evidence="3">Antibiotic hydrolase</fullName>
    </submittedName>
</protein>
<sequence>MMPIRLLANVMVPMRDGVHLATDIYLPEGAATLPVLLERTPYDKQGTNHADFSIANDKPLSKPEIARIFAADGYAFVLQDCRGRYGSEGVFRKYMSEAEDGADTLAWIRAQDWCNGRIGTLGLSYGAHVQAALASLAPPGLAAMFLDSGGFSSAYHSGIRQGGAYELKQLTWALKHARLARATMEDPARREALAAVDIRDWIGVERWTPGHSPVAAAPEYESFVLEQWNEENFSDFWKQRGLYARGWYDEFADVPMVHMSSWYDPYALTAIENFTGLAARKRGPVKLIMGPWTHGKRSLTFSGDADFGAAATLDHLFGDYIGLRRRWFDHHLKRDATPDPLPEPVYIFTMGGGSGRKLPSGRLDHGGRWRTATAWPLPETQETPFYLDADGGLTDSAPATAGHRSFIHDPYNPVPTIGGPIASGAPVMDAGGFDQREGPDFFGSKPPFRALADRPDVLVFETAPLVDTIELTGQVLADLFVSSSAIDTDFTIKVVDVYPPSADYPDGYALNIAHGILRMRFRNSFETPEAMEAGKVYQVQIASFPMSNRFATGHRIRVEIAGSNFPHFDINPNSDWRLPDATPQRAENRVHFGPGQSSRLLLPIIAMAETV</sequence>
<keyword evidence="1 3" id="KW-0378">Hydrolase</keyword>
<dbReference type="GO" id="GO:0008239">
    <property type="term" value="F:dipeptidyl-peptidase activity"/>
    <property type="evidence" value="ECO:0007669"/>
    <property type="project" value="InterPro"/>
</dbReference>
<dbReference type="Pfam" id="PF08530">
    <property type="entry name" value="PepX_C"/>
    <property type="match status" value="1"/>
</dbReference>
<evidence type="ECO:0000256" key="1">
    <source>
        <dbReference type="ARBA" id="ARBA00022801"/>
    </source>
</evidence>
<evidence type="ECO:0000313" key="4">
    <source>
        <dbReference type="Proteomes" id="UP000197097"/>
    </source>
</evidence>
<dbReference type="InterPro" id="IPR008979">
    <property type="entry name" value="Galactose-bd-like_sf"/>
</dbReference>
<dbReference type="EMBL" id="NISJ01000001">
    <property type="protein sequence ID" value="OWR01176.1"/>
    <property type="molecule type" value="Genomic_DNA"/>
</dbReference>
<dbReference type="InterPro" id="IPR000383">
    <property type="entry name" value="Xaa-Pro-like_dom"/>
</dbReference>
<dbReference type="Gene3D" id="3.40.50.1820">
    <property type="entry name" value="alpha/beta hydrolase"/>
    <property type="match status" value="1"/>
</dbReference>
<dbReference type="OrthoDB" id="9806163at2"/>
<dbReference type="RefSeq" id="WP_088470986.1">
    <property type="nucleotide sequence ID" value="NZ_NISJ01000001.1"/>
</dbReference>
<evidence type="ECO:0000259" key="2">
    <source>
        <dbReference type="SMART" id="SM00939"/>
    </source>
</evidence>
<gene>
    <name evidence="3" type="ORF">CDQ91_01795</name>
</gene>
<dbReference type="PANTHER" id="PTHR43056:SF10">
    <property type="entry name" value="COCE_NOND FAMILY, PUTATIVE (AFU_ORTHOLOGUE AFUA_7G00600)-RELATED"/>
    <property type="match status" value="1"/>
</dbReference>
<name>A0A246K5A6_9SPHN</name>
<keyword evidence="4" id="KW-1185">Reference proteome</keyword>
<dbReference type="Proteomes" id="UP000197097">
    <property type="component" value="Unassembled WGS sequence"/>
</dbReference>
<dbReference type="Gene3D" id="1.10.3020.10">
    <property type="entry name" value="alpha-amino acid ester hydrolase ( Helical cap domain)"/>
    <property type="match status" value="1"/>
</dbReference>
<dbReference type="Pfam" id="PF02129">
    <property type="entry name" value="Peptidase_S15"/>
    <property type="match status" value="1"/>
</dbReference>
<dbReference type="InterPro" id="IPR029058">
    <property type="entry name" value="AB_hydrolase_fold"/>
</dbReference>
<dbReference type="PANTHER" id="PTHR43056">
    <property type="entry name" value="PEPTIDASE S9 PROLYL OLIGOPEPTIDASE"/>
    <property type="match status" value="1"/>
</dbReference>
<organism evidence="3 4">
    <name type="scientific">Sphingopyxis witflariensis</name>
    <dbReference type="NCBI Taxonomy" id="173675"/>
    <lineage>
        <taxon>Bacteria</taxon>
        <taxon>Pseudomonadati</taxon>
        <taxon>Pseudomonadota</taxon>
        <taxon>Alphaproteobacteria</taxon>
        <taxon>Sphingomonadales</taxon>
        <taxon>Sphingomonadaceae</taxon>
        <taxon>Sphingopyxis</taxon>
    </lineage>
</organism>
<accession>A0A246K5A6</accession>
<feature type="domain" description="Xaa-Pro dipeptidyl-peptidase C-terminal" evidence="2">
    <location>
        <begin position="325"/>
        <end position="601"/>
    </location>
</feature>
<dbReference type="SMART" id="SM00939">
    <property type="entry name" value="PepX_C"/>
    <property type="match status" value="1"/>
</dbReference>
<dbReference type="InterPro" id="IPR005674">
    <property type="entry name" value="CocE/Ser_esterase"/>
</dbReference>
<comment type="caution">
    <text evidence="3">The sequence shown here is derived from an EMBL/GenBank/DDBJ whole genome shotgun (WGS) entry which is preliminary data.</text>
</comment>
<dbReference type="SUPFAM" id="SSF49785">
    <property type="entry name" value="Galactose-binding domain-like"/>
    <property type="match status" value="1"/>
</dbReference>
<proteinExistence type="predicted"/>
<dbReference type="Gene3D" id="2.60.120.260">
    <property type="entry name" value="Galactose-binding domain-like"/>
    <property type="match status" value="1"/>
</dbReference>
<dbReference type="SUPFAM" id="SSF53474">
    <property type="entry name" value="alpha/beta-Hydrolases"/>
    <property type="match status" value="1"/>
</dbReference>
<dbReference type="AlphaFoldDB" id="A0A246K5A6"/>
<reference evidence="3 4" key="1">
    <citation type="journal article" date="2002" name="Int. J. Syst. Evol. Microbiol.">
        <title>Sphingopyxis witflariensis sp. nov., isolated from activated sludge.</title>
        <authorList>
            <person name="Kampfer P."/>
            <person name="Witzenberger R."/>
            <person name="Denner E.B."/>
            <person name="Busse H.J."/>
            <person name="Neef A."/>
        </authorList>
    </citation>
    <scope>NUCLEOTIDE SEQUENCE [LARGE SCALE GENOMIC DNA]</scope>
    <source>
        <strain evidence="3 4">DSM 14551</strain>
    </source>
</reference>